<name>A0A411YYM7_9RHOB</name>
<evidence type="ECO:0000313" key="3">
    <source>
        <dbReference type="EMBL" id="RGP35819.1"/>
    </source>
</evidence>
<feature type="coiled-coil region" evidence="1">
    <location>
        <begin position="213"/>
        <end position="272"/>
    </location>
</feature>
<dbReference type="Gene3D" id="1.10.287.1490">
    <property type="match status" value="1"/>
</dbReference>
<feature type="region of interest" description="Disordered" evidence="2">
    <location>
        <begin position="54"/>
        <end position="81"/>
    </location>
</feature>
<dbReference type="RefSeq" id="WP_118155251.1">
    <property type="nucleotide sequence ID" value="NZ_QWEY01000011.1"/>
</dbReference>
<protein>
    <recommendedName>
        <fullName evidence="5">Mitochondrial inner membrane protein</fullName>
    </recommendedName>
</protein>
<accession>A0A411YYM7</accession>
<evidence type="ECO:0008006" key="5">
    <source>
        <dbReference type="Google" id="ProtNLM"/>
    </source>
</evidence>
<evidence type="ECO:0000313" key="4">
    <source>
        <dbReference type="Proteomes" id="UP000284547"/>
    </source>
</evidence>
<dbReference type="Proteomes" id="UP000284547">
    <property type="component" value="Unassembled WGS sequence"/>
</dbReference>
<dbReference type="OrthoDB" id="7659420at2"/>
<keyword evidence="4" id="KW-1185">Reference proteome</keyword>
<organism evidence="3 4">
    <name type="scientific">Pseudotabrizicola alkalilacus</name>
    <dbReference type="NCBI Taxonomy" id="2305252"/>
    <lineage>
        <taxon>Bacteria</taxon>
        <taxon>Pseudomonadati</taxon>
        <taxon>Pseudomonadota</taxon>
        <taxon>Alphaproteobacteria</taxon>
        <taxon>Rhodobacterales</taxon>
        <taxon>Paracoccaceae</taxon>
        <taxon>Pseudotabrizicola</taxon>
    </lineage>
</organism>
<reference evidence="3 4" key="1">
    <citation type="submission" date="2018-08" db="EMBL/GenBank/DDBJ databases">
        <title>Flavobacterium tibetense sp. nov., isolated from a wetland YonghuCo on Tibetan Plateau.</title>
        <authorList>
            <person name="Phurbu D."/>
            <person name="Lu H."/>
            <person name="Xing P."/>
        </authorList>
    </citation>
    <scope>NUCLEOTIDE SEQUENCE [LARGE SCALE GENOMIC DNA]</scope>
    <source>
        <strain evidence="3 4">DJC</strain>
    </source>
</reference>
<proteinExistence type="predicted"/>
<keyword evidence="1" id="KW-0175">Coiled coil</keyword>
<comment type="caution">
    <text evidence="3">The sequence shown here is derived from an EMBL/GenBank/DDBJ whole genome shotgun (WGS) entry which is preliminary data.</text>
</comment>
<dbReference type="AlphaFoldDB" id="A0A411YYM7"/>
<gene>
    <name evidence="3" type="ORF">D1012_17260</name>
</gene>
<evidence type="ECO:0000256" key="2">
    <source>
        <dbReference type="SAM" id="MobiDB-lite"/>
    </source>
</evidence>
<dbReference type="EMBL" id="QWEY01000011">
    <property type="protein sequence ID" value="RGP35819.1"/>
    <property type="molecule type" value="Genomic_DNA"/>
</dbReference>
<sequence>MAKRPPSTPTAEEEVVKALDTVDPQTVDAAENDAVASAVTEPAAMSEPVIMEEPRRFEADPAAPAPVEQKAEAEPDFVPPPPTPIAEKKATPIAEKKGGSGAFFGTVLGGVVAAAAGYALATFVPFPGSGTSDVPLATQAEVQALAARINTLESAPPPDDTLADRIAALEARPVQDAPAEPDLSPPTEALAALEDRVSAIESQGQSAPGEGPSADLVAQLDSLRAEVAEMKASGADANAGLEALAAETQARLTEAEAQASALRAEAEETARKAVSAAALARVQAAMDSGAPFAAALADIPDVEIPDALVGLADLGVPTRAALEEAFPPAARAALEASLRADMGEGWSDRLGSFLQATTGARSLTPREGTDPDAVLSRAEAALRSGDLAKALTELEGLPPGGQAEMSGWTTMARQRLDAVSATSALSVAVEG</sequence>
<evidence type="ECO:0000256" key="1">
    <source>
        <dbReference type="SAM" id="Coils"/>
    </source>
</evidence>